<evidence type="ECO:0000313" key="2">
    <source>
        <dbReference type="Proteomes" id="UP000051677"/>
    </source>
</evidence>
<evidence type="ECO:0008006" key="3">
    <source>
        <dbReference type="Google" id="ProtNLM"/>
    </source>
</evidence>
<reference evidence="1 2" key="1">
    <citation type="submission" date="2015-10" db="EMBL/GenBank/DDBJ databases">
        <title>Mycobacterium gordonae draft genome assembly.</title>
        <authorList>
            <person name="Ustinova V."/>
            <person name="Smirnova T."/>
            <person name="Blagodatskikh K."/>
            <person name="Varlamov D."/>
            <person name="Larionova E."/>
            <person name="Chernousova L."/>
        </authorList>
    </citation>
    <scope>NUCLEOTIDE SEQUENCE [LARGE SCALE GENOMIC DNA]</scope>
    <source>
        <strain evidence="1 2">CTRI 14-8773</strain>
    </source>
</reference>
<comment type="caution">
    <text evidence="1">The sequence shown here is derived from an EMBL/GenBank/DDBJ whole genome shotgun (WGS) entry which is preliminary data.</text>
</comment>
<gene>
    <name evidence="1" type="ORF">AO501_24475</name>
</gene>
<evidence type="ECO:0000313" key="1">
    <source>
        <dbReference type="EMBL" id="KQH75351.1"/>
    </source>
</evidence>
<name>A0A0Q2M639_MYCGO</name>
<dbReference type="EMBL" id="LKTM01000379">
    <property type="protein sequence ID" value="KQH75351.1"/>
    <property type="molecule type" value="Genomic_DNA"/>
</dbReference>
<dbReference type="OrthoDB" id="4144896at2"/>
<organism evidence="1 2">
    <name type="scientific">Mycobacterium gordonae</name>
    <dbReference type="NCBI Taxonomy" id="1778"/>
    <lineage>
        <taxon>Bacteria</taxon>
        <taxon>Bacillati</taxon>
        <taxon>Actinomycetota</taxon>
        <taxon>Actinomycetes</taxon>
        <taxon>Mycobacteriales</taxon>
        <taxon>Mycobacteriaceae</taxon>
        <taxon>Mycobacterium</taxon>
    </lineage>
</organism>
<protein>
    <recommendedName>
        <fullName evidence="3">IrrE N-terminal-like domain-containing protein</fullName>
    </recommendedName>
</protein>
<sequence length="163" mass="17983">MTPNADMFALVRTLPIPVPWDRTAFIDGVARLRGRPIRVVSTVDQLAFSPCGLWMKRDNDDIIIHEAGTSEYHIDQIVCHEIGHMVLEHDGGPRGVSSDDYHSKMIYATALAGLDPSTGVILGRISFDDDRERDAEMFASMVMLASAEGGAQNSMMSSVFFRP</sequence>
<accession>A0A0Q2M639</accession>
<dbReference type="Proteomes" id="UP000051677">
    <property type="component" value="Unassembled WGS sequence"/>
</dbReference>
<proteinExistence type="predicted"/>
<dbReference type="AlphaFoldDB" id="A0A0Q2M639"/>